<sequence length="65" mass="7838">MIETILKKFVLLRNEQSYLNDLTIALVNVFILQYLNKLNSDYFFFFYVNGGIIFQIKRQFRKHSA</sequence>
<keyword evidence="2" id="KW-1185">Reference proteome</keyword>
<protein>
    <submittedName>
        <fullName evidence="1">Uncharacterized protein</fullName>
    </submittedName>
</protein>
<proteinExistence type="predicted"/>
<dbReference type="EMBL" id="MSFI01000019">
    <property type="protein sequence ID" value="OMP66688.1"/>
    <property type="molecule type" value="Genomic_DNA"/>
</dbReference>
<name>A0A1V2A6S2_9BACI</name>
<organism evidence="1 2">
    <name type="scientific">Domibacillus epiphyticus</name>
    <dbReference type="NCBI Taxonomy" id="1714355"/>
    <lineage>
        <taxon>Bacteria</taxon>
        <taxon>Bacillati</taxon>
        <taxon>Bacillota</taxon>
        <taxon>Bacilli</taxon>
        <taxon>Bacillales</taxon>
        <taxon>Bacillaceae</taxon>
        <taxon>Domibacillus</taxon>
    </lineage>
</organism>
<comment type="caution">
    <text evidence="1">The sequence shown here is derived from an EMBL/GenBank/DDBJ whole genome shotgun (WGS) entry which is preliminary data.</text>
</comment>
<gene>
    <name evidence="1" type="ORF">BTO28_11660</name>
</gene>
<dbReference type="Proteomes" id="UP000188613">
    <property type="component" value="Unassembled WGS sequence"/>
</dbReference>
<dbReference type="AlphaFoldDB" id="A0A1V2A6S2"/>
<accession>A0A1V2A6S2</accession>
<evidence type="ECO:0000313" key="2">
    <source>
        <dbReference type="Proteomes" id="UP000188613"/>
    </source>
</evidence>
<evidence type="ECO:0000313" key="1">
    <source>
        <dbReference type="EMBL" id="OMP66688.1"/>
    </source>
</evidence>
<reference evidence="1 2" key="1">
    <citation type="submission" date="2016-12" db="EMBL/GenBank/DDBJ databases">
        <title>Domibacillus sp. SAB 38T whole genome sequencing.</title>
        <authorList>
            <person name="Verma A."/>
            <person name="Ojha A.K."/>
            <person name="Krishnamurthi S."/>
        </authorList>
    </citation>
    <scope>NUCLEOTIDE SEQUENCE [LARGE SCALE GENOMIC DNA]</scope>
    <source>
        <strain evidence="1 2">SAB 38</strain>
    </source>
</reference>